<dbReference type="AlphaFoldDB" id="A0AA94HK30"/>
<keyword evidence="2" id="KW-0732">Signal</keyword>
<dbReference type="Proteomes" id="UP000198506">
    <property type="component" value="Unassembled WGS sequence"/>
</dbReference>
<feature type="compositionally biased region" description="Low complexity" evidence="1">
    <location>
        <begin position="38"/>
        <end position="59"/>
    </location>
</feature>
<evidence type="ECO:0008006" key="5">
    <source>
        <dbReference type="Google" id="ProtNLM"/>
    </source>
</evidence>
<dbReference type="PROSITE" id="PS51257">
    <property type="entry name" value="PROKAR_LIPOPROTEIN"/>
    <property type="match status" value="1"/>
</dbReference>
<comment type="caution">
    <text evidence="3">The sequence shown here is derived from an EMBL/GenBank/DDBJ whole genome shotgun (WGS) entry which is preliminary data.</text>
</comment>
<accession>A0AA94HK30</accession>
<evidence type="ECO:0000256" key="2">
    <source>
        <dbReference type="SAM" id="SignalP"/>
    </source>
</evidence>
<dbReference type="RefSeq" id="WP_092915039.1">
    <property type="nucleotide sequence ID" value="NZ_FOZN01000001.1"/>
</dbReference>
<dbReference type="EMBL" id="FOZN01000001">
    <property type="protein sequence ID" value="SFR98382.1"/>
    <property type="molecule type" value="Genomic_DNA"/>
</dbReference>
<feature type="compositionally biased region" description="Acidic residues" evidence="1">
    <location>
        <begin position="60"/>
        <end position="72"/>
    </location>
</feature>
<evidence type="ECO:0000256" key="1">
    <source>
        <dbReference type="SAM" id="MobiDB-lite"/>
    </source>
</evidence>
<keyword evidence="4" id="KW-1185">Reference proteome</keyword>
<gene>
    <name evidence="3" type="ORF">SAMN04487783_0218</name>
</gene>
<sequence>MSSPSLRIRPRLLPVTIMAAVTAMALTGCEPGALAPADSSDPTTSPTVTVEPTETTEPGQPDDTETPAETDTPEVTTPPVAGDLPCTDVFTADQLYAFNPNFAPSSDQGELPGAIADIADAGGTVCAYQHVTGSDRLVVGVLEGPGDFDAPPFETVGEIGVASAQANGAVIAAASIYFVEARDAQQVLDEVAANVN</sequence>
<feature type="signal peptide" evidence="2">
    <location>
        <begin position="1"/>
        <end position="25"/>
    </location>
</feature>
<feature type="chain" id="PRO_5041728296" description="DUF2020 domain-containing protein" evidence="2">
    <location>
        <begin position="26"/>
        <end position="196"/>
    </location>
</feature>
<feature type="region of interest" description="Disordered" evidence="1">
    <location>
        <begin position="31"/>
        <end position="83"/>
    </location>
</feature>
<reference evidence="3 4" key="1">
    <citation type="submission" date="2016-10" db="EMBL/GenBank/DDBJ databases">
        <authorList>
            <person name="Varghese N."/>
            <person name="Submissions S."/>
        </authorList>
    </citation>
    <scope>NUCLEOTIDE SEQUENCE [LARGE SCALE GENOMIC DNA]</scope>
    <source>
        <strain evidence="3 4">IAM 15147</strain>
    </source>
</reference>
<proteinExistence type="predicted"/>
<evidence type="ECO:0000313" key="3">
    <source>
        <dbReference type="EMBL" id="SFR98382.1"/>
    </source>
</evidence>
<name>A0AA94HK30_9MICO</name>
<evidence type="ECO:0000313" key="4">
    <source>
        <dbReference type="Proteomes" id="UP000198506"/>
    </source>
</evidence>
<organism evidence="3 4">
    <name type="scientific">Agrococcus baldri</name>
    <dbReference type="NCBI Taxonomy" id="153730"/>
    <lineage>
        <taxon>Bacteria</taxon>
        <taxon>Bacillati</taxon>
        <taxon>Actinomycetota</taxon>
        <taxon>Actinomycetes</taxon>
        <taxon>Micrococcales</taxon>
        <taxon>Microbacteriaceae</taxon>
        <taxon>Agrococcus</taxon>
    </lineage>
</organism>
<protein>
    <recommendedName>
        <fullName evidence="5">DUF2020 domain-containing protein</fullName>
    </recommendedName>
</protein>